<reference evidence="1 2" key="1">
    <citation type="journal article" date="2019" name="Nat. Ecol. Evol.">
        <title>Megaphylogeny resolves global patterns of mushroom evolution.</title>
        <authorList>
            <person name="Varga T."/>
            <person name="Krizsan K."/>
            <person name="Foldi C."/>
            <person name="Dima B."/>
            <person name="Sanchez-Garcia M."/>
            <person name="Sanchez-Ramirez S."/>
            <person name="Szollosi G.J."/>
            <person name="Szarkandi J.G."/>
            <person name="Papp V."/>
            <person name="Albert L."/>
            <person name="Andreopoulos W."/>
            <person name="Angelini C."/>
            <person name="Antonin V."/>
            <person name="Barry K.W."/>
            <person name="Bougher N.L."/>
            <person name="Buchanan P."/>
            <person name="Buyck B."/>
            <person name="Bense V."/>
            <person name="Catcheside P."/>
            <person name="Chovatia M."/>
            <person name="Cooper J."/>
            <person name="Damon W."/>
            <person name="Desjardin D."/>
            <person name="Finy P."/>
            <person name="Geml J."/>
            <person name="Haridas S."/>
            <person name="Hughes K."/>
            <person name="Justo A."/>
            <person name="Karasinski D."/>
            <person name="Kautmanova I."/>
            <person name="Kiss B."/>
            <person name="Kocsube S."/>
            <person name="Kotiranta H."/>
            <person name="LaButti K.M."/>
            <person name="Lechner B.E."/>
            <person name="Liimatainen K."/>
            <person name="Lipzen A."/>
            <person name="Lukacs Z."/>
            <person name="Mihaltcheva S."/>
            <person name="Morgado L.N."/>
            <person name="Niskanen T."/>
            <person name="Noordeloos M.E."/>
            <person name="Ohm R.A."/>
            <person name="Ortiz-Santana B."/>
            <person name="Ovrebo C."/>
            <person name="Racz N."/>
            <person name="Riley R."/>
            <person name="Savchenko A."/>
            <person name="Shiryaev A."/>
            <person name="Soop K."/>
            <person name="Spirin V."/>
            <person name="Szebenyi C."/>
            <person name="Tomsovsky M."/>
            <person name="Tulloss R.E."/>
            <person name="Uehling J."/>
            <person name="Grigoriev I.V."/>
            <person name="Vagvolgyi C."/>
            <person name="Papp T."/>
            <person name="Martin F.M."/>
            <person name="Miettinen O."/>
            <person name="Hibbett D.S."/>
            <person name="Nagy L.G."/>
        </authorList>
    </citation>
    <scope>NUCLEOTIDE SEQUENCE [LARGE SCALE GENOMIC DNA]</scope>
    <source>
        <strain evidence="1 2">NL-1719</strain>
    </source>
</reference>
<protein>
    <submittedName>
        <fullName evidence="1">Diaminopimelate epimerase-like protein</fullName>
    </submittedName>
</protein>
<evidence type="ECO:0000313" key="1">
    <source>
        <dbReference type="EMBL" id="TFK77488.1"/>
    </source>
</evidence>
<gene>
    <name evidence="1" type="ORF">BDN72DRAFT_755162</name>
</gene>
<accession>A0ACD3BH94</accession>
<dbReference type="EMBL" id="ML208259">
    <property type="protein sequence ID" value="TFK77488.1"/>
    <property type="molecule type" value="Genomic_DNA"/>
</dbReference>
<dbReference type="Proteomes" id="UP000308600">
    <property type="component" value="Unassembled WGS sequence"/>
</dbReference>
<sequence>MTAKQLPYSVMTAFSTTAAGGNPAGIVFLDSELPIQTYQEIAKNLCQPMTMFIWPEGSQLRSFHARFFAPRGHEIPLCGHATLASAGALFDAGVLAGEEKTEITYHVKNLPPLTVRPSDDGAWEMTLPTTQTTEVSEQERDRLVPILEEALGKSLRVKYIGAGQKGFEIYLMIVIDEEDDLGGCIVNAEPLRATGYTIHTFTASSSTGKEAFVSRMFAPVELLGGEDHVCGSAHCVMSPYWYKEKGIPLGETVIARQVSQRGGELTIALQEDGKLKIGGQVRVLAKGNLHVTLSN</sequence>
<evidence type="ECO:0000313" key="2">
    <source>
        <dbReference type="Proteomes" id="UP000308600"/>
    </source>
</evidence>
<keyword evidence="2" id="KW-1185">Reference proteome</keyword>
<organism evidence="1 2">
    <name type="scientific">Pluteus cervinus</name>
    <dbReference type="NCBI Taxonomy" id="181527"/>
    <lineage>
        <taxon>Eukaryota</taxon>
        <taxon>Fungi</taxon>
        <taxon>Dikarya</taxon>
        <taxon>Basidiomycota</taxon>
        <taxon>Agaricomycotina</taxon>
        <taxon>Agaricomycetes</taxon>
        <taxon>Agaricomycetidae</taxon>
        <taxon>Agaricales</taxon>
        <taxon>Pluteineae</taxon>
        <taxon>Pluteaceae</taxon>
        <taxon>Pluteus</taxon>
    </lineage>
</organism>
<name>A0ACD3BH94_9AGAR</name>
<proteinExistence type="predicted"/>